<feature type="transmembrane region" description="Helical" evidence="1">
    <location>
        <begin position="359"/>
        <end position="381"/>
    </location>
</feature>
<feature type="transmembrane region" description="Helical" evidence="1">
    <location>
        <begin position="393"/>
        <end position="409"/>
    </location>
</feature>
<accession>A0A146G600</accession>
<dbReference type="InterPro" id="IPR029069">
    <property type="entry name" value="HotDog_dom_sf"/>
</dbReference>
<evidence type="ECO:0000313" key="2">
    <source>
        <dbReference type="EMBL" id="GAT33189.1"/>
    </source>
</evidence>
<evidence type="ECO:0000256" key="1">
    <source>
        <dbReference type="SAM" id="Phobius"/>
    </source>
</evidence>
<name>A0A146G600_TERSA</name>
<dbReference type="AlphaFoldDB" id="A0A146G600"/>
<feature type="transmembrane region" description="Helical" evidence="1">
    <location>
        <begin position="121"/>
        <end position="140"/>
    </location>
</feature>
<feature type="transmembrane region" description="Helical" evidence="1">
    <location>
        <begin position="89"/>
        <end position="109"/>
    </location>
</feature>
<keyword evidence="1" id="KW-0812">Transmembrane</keyword>
<dbReference type="InParanoid" id="A0A146G600"/>
<organism evidence="2 3">
    <name type="scientific">Terrimicrobium sacchariphilum</name>
    <dbReference type="NCBI Taxonomy" id="690879"/>
    <lineage>
        <taxon>Bacteria</taxon>
        <taxon>Pseudomonadati</taxon>
        <taxon>Verrucomicrobiota</taxon>
        <taxon>Terrimicrobiia</taxon>
        <taxon>Terrimicrobiales</taxon>
        <taxon>Terrimicrobiaceae</taxon>
        <taxon>Terrimicrobium</taxon>
    </lineage>
</organism>
<keyword evidence="1" id="KW-0472">Membrane</keyword>
<reference evidence="3" key="1">
    <citation type="journal article" date="2017" name="Genome Announc.">
        <title>Draft Genome Sequence of Terrimicrobium sacchariphilum NM-5T, a Facultative Anaerobic Soil Bacterium of the Class Spartobacteria.</title>
        <authorList>
            <person name="Qiu Y.L."/>
            <person name="Tourlousse D.M."/>
            <person name="Matsuura N."/>
            <person name="Ohashi A."/>
            <person name="Sekiguchi Y."/>
        </authorList>
    </citation>
    <scope>NUCLEOTIDE SEQUENCE [LARGE SCALE GENOMIC DNA]</scope>
    <source>
        <strain evidence="3">NM-5</strain>
    </source>
</reference>
<feature type="transmembrane region" description="Helical" evidence="1">
    <location>
        <begin position="191"/>
        <end position="208"/>
    </location>
</feature>
<dbReference type="Gene3D" id="3.10.129.10">
    <property type="entry name" value="Hotdog Thioesterase"/>
    <property type="match status" value="1"/>
</dbReference>
<dbReference type="RefSeq" id="WP_075078953.1">
    <property type="nucleotide sequence ID" value="NZ_BDCO01000002.1"/>
</dbReference>
<feature type="transmembrane region" description="Helical" evidence="1">
    <location>
        <begin position="12"/>
        <end position="36"/>
    </location>
</feature>
<feature type="transmembrane region" description="Helical" evidence="1">
    <location>
        <begin position="152"/>
        <end position="171"/>
    </location>
</feature>
<feature type="transmembrane region" description="Helical" evidence="1">
    <location>
        <begin position="42"/>
        <end position="68"/>
    </location>
</feature>
<proteinExistence type="predicted"/>
<feature type="transmembrane region" description="Helical" evidence="1">
    <location>
        <begin position="290"/>
        <end position="313"/>
    </location>
</feature>
<dbReference type="OrthoDB" id="513711at2"/>
<dbReference type="Proteomes" id="UP000076023">
    <property type="component" value="Unassembled WGS sequence"/>
</dbReference>
<comment type="caution">
    <text evidence="2">The sequence shown here is derived from an EMBL/GenBank/DDBJ whole genome shotgun (WGS) entry which is preliminary data.</text>
</comment>
<dbReference type="EMBL" id="BDCO01000002">
    <property type="protein sequence ID" value="GAT33189.1"/>
    <property type="molecule type" value="Genomic_DNA"/>
</dbReference>
<protein>
    <submittedName>
        <fullName evidence="2">Acyl-CoAthioesterase FADM</fullName>
    </submittedName>
</protein>
<keyword evidence="3" id="KW-1185">Reference proteome</keyword>
<sequence length="615" mass="69086">MASSPNSTPTRWFPTLLWGNSVALSWMWGLGLFFSVQFSTQFGLFGLLIFAITNGLGLLCFGLVTHHIARREPGSESLARFFTTWSRPFRLVFFLYQLLAITLTIFAFIRYGWLSLGMQPWLLYLPLTLLIVLAAAILFGEEFDIKRIKYSHGVLGLILAAAVAVLIVNAIQSGPATAQGEPKMLAPDWDFWGYVIPIIIGFLVGPWLDLQQWQRAIQMHRERVSIAAAYWVGSIQFTLMLIFHGTMTLWALSHGASHYLRQGIGHYTYGHETLVLQFFEHASPWVFGAYAVWICVCILTTLDSGYISLRWFLQDNAALSNNPLFALIPKRLITSPIPIFIFAGVIALIAAVLRLELEYFMIFYATFFVGYSVLSIARCYVITPANAIPQVKMFCIGSLAVVIFAYGYFLRLPLFQIIGSLLPLAYVVWLLLKPGSPQEFVSDSEELAAPSQDIGPATAAVMPAATGAAPVTGGYPVGGHFEGKWFIHSFVATYADTNSVGNVYFGMYAMWVGKTRELFFNQVMPKFDLKNTPFYILTRSFEHKFVRETREFETVSVRIRIASYNRKFVILEHEIYDSAQKLLGHGKQSLLFVASTDYKLIDLPAEVTAAFMVYT</sequence>
<dbReference type="CDD" id="cd00586">
    <property type="entry name" value="4HBT"/>
    <property type="match status" value="1"/>
</dbReference>
<evidence type="ECO:0000313" key="3">
    <source>
        <dbReference type="Proteomes" id="UP000076023"/>
    </source>
</evidence>
<feature type="transmembrane region" description="Helical" evidence="1">
    <location>
        <begin position="333"/>
        <end position="353"/>
    </location>
</feature>
<gene>
    <name evidence="2" type="ORF">TSACC_21599</name>
</gene>
<feature type="transmembrane region" description="Helical" evidence="1">
    <location>
        <begin position="229"/>
        <end position="252"/>
    </location>
</feature>
<keyword evidence="1" id="KW-1133">Transmembrane helix</keyword>
<dbReference type="SUPFAM" id="SSF54637">
    <property type="entry name" value="Thioesterase/thiol ester dehydrase-isomerase"/>
    <property type="match status" value="1"/>
</dbReference>
<dbReference type="Pfam" id="PF13279">
    <property type="entry name" value="4HBT_2"/>
    <property type="match status" value="1"/>
</dbReference>
<dbReference type="STRING" id="690879.TSACC_21599"/>